<accession>A0AA38X9Z7</accession>
<dbReference type="InterPro" id="IPR012338">
    <property type="entry name" value="Beta-lactam/transpept-like"/>
</dbReference>
<dbReference type="Pfam" id="PF00144">
    <property type="entry name" value="Beta-lactamase"/>
    <property type="match status" value="1"/>
</dbReference>
<comment type="caution">
    <text evidence="4">The sequence shown here is derived from an EMBL/GenBank/DDBJ whole genome shotgun (WGS) entry which is preliminary data.</text>
</comment>
<dbReference type="PANTHER" id="PTHR22935">
    <property type="entry name" value="PENICILLIN-BINDING PROTEIN"/>
    <property type="match status" value="1"/>
</dbReference>
<feature type="signal peptide" evidence="1">
    <location>
        <begin position="1"/>
        <end position="20"/>
    </location>
</feature>
<feature type="domain" description="Beta-lactamase-like ARB-00930-like C-terminal" evidence="3">
    <location>
        <begin position="444"/>
        <end position="598"/>
    </location>
</feature>
<evidence type="ECO:0000256" key="1">
    <source>
        <dbReference type="SAM" id="SignalP"/>
    </source>
</evidence>
<evidence type="ECO:0000259" key="3">
    <source>
        <dbReference type="Pfam" id="PF26335"/>
    </source>
</evidence>
<evidence type="ECO:0008006" key="6">
    <source>
        <dbReference type="Google" id="ProtNLM"/>
    </source>
</evidence>
<dbReference type="AlphaFoldDB" id="A0AA38X9Z7"/>
<dbReference type="SUPFAM" id="SSF56601">
    <property type="entry name" value="beta-lactamase/transpeptidase-like"/>
    <property type="match status" value="1"/>
</dbReference>
<dbReference type="InterPro" id="IPR001466">
    <property type="entry name" value="Beta-lactam-related"/>
</dbReference>
<evidence type="ECO:0000313" key="4">
    <source>
        <dbReference type="EMBL" id="KAJ9609536.1"/>
    </source>
</evidence>
<dbReference type="InterPro" id="IPR051478">
    <property type="entry name" value="Beta-lactamase-like_AB/R"/>
</dbReference>
<dbReference type="EMBL" id="JAPDRK010000008">
    <property type="protein sequence ID" value="KAJ9609536.1"/>
    <property type="molecule type" value="Genomic_DNA"/>
</dbReference>
<gene>
    <name evidence="4" type="ORF">H2200_005863</name>
</gene>
<feature type="domain" description="Beta-lactamase-related" evidence="2">
    <location>
        <begin position="108"/>
        <end position="411"/>
    </location>
</feature>
<evidence type="ECO:0000259" key="2">
    <source>
        <dbReference type="Pfam" id="PF00144"/>
    </source>
</evidence>
<dbReference type="Pfam" id="PF26335">
    <property type="entry name" value="ARB_00930_C"/>
    <property type="match status" value="1"/>
</dbReference>
<dbReference type="Gene3D" id="3.40.710.10">
    <property type="entry name" value="DD-peptidase/beta-lactamase superfamily"/>
    <property type="match status" value="1"/>
</dbReference>
<dbReference type="InterPro" id="IPR058664">
    <property type="entry name" value="ARB_00930-like_C"/>
</dbReference>
<evidence type="ECO:0000313" key="5">
    <source>
        <dbReference type="Proteomes" id="UP001172673"/>
    </source>
</evidence>
<dbReference type="Proteomes" id="UP001172673">
    <property type="component" value="Unassembled WGS sequence"/>
</dbReference>
<name>A0AA38X9Z7_9EURO</name>
<keyword evidence="1" id="KW-0732">Signal</keyword>
<feature type="chain" id="PRO_5041309691" description="Beta-lactamase-related domain-containing protein" evidence="1">
    <location>
        <begin position="21"/>
        <end position="599"/>
    </location>
</feature>
<dbReference type="PANTHER" id="PTHR22935:SF97">
    <property type="entry name" value="BETA-LACTAMASE-RELATED DOMAIN-CONTAINING PROTEIN"/>
    <property type="match status" value="1"/>
</dbReference>
<keyword evidence="5" id="KW-1185">Reference proteome</keyword>
<proteinExistence type="predicted"/>
<sequence length="599" mass="62995">MHFSKGLVLLFSFCFTSTFASFLTGTYPAPIDLASNASVVAANWKNLSRIFDNSLRGNSATNAADAFAAARNVSFSVGLFSIHDPAASKLQYHHTSPQTANAPNGTNIVNGDSIYRVASVSKLFTVYAGILNLAEEDWNSPISEIIPELTTADSENGSAYTIDWDEITPWALATQLAGIPQFGIAAGDLLFAFEEAASLKGGSSSDSAIALGLPPLDISVLGPCLNFTCGVAAFAESYRTQTPEFQSFTSPGYSDGAFMLLGMVISTITGRPMESVYRQSIFEPLGMASSNSTTPTGVDDLARCVITDNSFYLEGGLTSPSGGIFSSLNDLNKFGVALLNSTLLPSNVTRKWMKPVTHTPSLTYSVGGPWEIHRYIHPVTGKITDLYTKLGDSGSSGGATVLIPEYGAGISFAGASSDVIRSDVDNIVLDSVINAILPALEAQAAVEAGLNYIGTYNSTDRNLNSSVTISLDKSTAPGKPKGLSVSRWISNGTDVLLEAFKGVHPVLLPSIPKPNEGPGPVAFQISTSLQTNSYAAAPKSAGVIGPFTGAYGTNIDWMVAGNQYYGGVGVKLFVFDVNAEGMATALSPAVARIKLQRRG</sequence>
<protein>
    <recommendedName>
        <fullName evidence="6">Beta-lactamase-related domain-containing protein</fullName>
    </recommendedName>
</protein>
<reference evidence="4" key="1">
    <citation type="submission" date="2022-10" db="EMBL/GenBank/DDBJ databases">
        <title>Culturing micro-colonial fungi from biological soil crusts in the Mojave desert and describing Neophaeococcomyces mojavensis, and introducing the new genera and species Taxawa tesnikishii.</title>
        <authorList>
            <person name="Kurbessoian T."/>
            <person name="Stajich J.E."/>
        </authorList>
    </citation>
    <scope>NUCLEOTIDE SEQUENCE</scope>
    <source>
        <strain evidence="4">TK_41</strain>
    </source>
</reference>
<organism evidence="4 5">
    <name type="scientific">Cladophialophora chaetospira</name>
    <dbReference type="NCBI Taxonomy" id="386627"/>
    <lineage>
        <taxon>Eukaryota</taxon>
        <taxon>Fungi</taxon>
        <taxon>Dikarya</taxon>
        <taxon>Ascomycota</taxon>
        <taxon>Pezizomycotina</taxon>
        <taxon>Eurotiomycetes</taxon>
        <taxon>Chaetothyriomycetidae</taxon>
        <taxon>Chaetothyriales</taxon>
        <taxon>Herpotrichiellaceae</taxon>
        <taxon>Cladophialophora</taxon>
    </lineage>
</organism>